<feature type="transmembrane region" description="Helical" evidence="8">
    <location>
        <begin position="20"/>
        <end position="41"/>
    </location>
</feature>
<evidence type="ECO:0000313" key="10">
    <source>
        <dbReference type="EMBL" id="SUU89936.1"/>
    </source>
</evidence>
<dbReference type="NCBIfam" id="TIGR00710">
    <property type="entry name" value="efflux_Bcr_CflA"/>
    <property type="match status" value="1"/>
</dbReference>
<reference evidence="10 11" key="1">
    <citation type="submission" date="2018-06" db="EMBL/GenBank/DDBJ databases">
        <authorList>
            <consortium name="Pathogen Informatics"/>
            <person name="Doyle S."/>
        </authorList>
    </citation>
    <scope>NUCLEOTIDE SEQUENCE [LARGE SCALE GENOMIC DNA]</scope>
    <source>
        <strain evidence="10 11">NCTC10684</strain>
    </source>
</reference>
<dbReference type="EMBL" id="UFSM01000001">
    <property type="protein sequence ID" value="SUU89936.1"/>
    <property type="molecule type" value="Genomic_DNA"/>
</dbReference>
<dbReference type="PANTHER" id="PTHR42718:SF46">
    <property type="entry name" value="BLR6921 PROTEIN"/>
    <property type="match status" value="1"/>
</dbReference>
<dbReference type="RefSeq" id="WP_115732015.1">
    <property type="nucleotide sequence ID" value="NZ_BAAAVY010000002.1"/>
</dbReference>
<keyword evidence="7 8" id="KW-0472">Membrane</keyword>
<dbReference type="Proteomes" id="UP000254701">
    <property type="component" value="Unassembled WGS sequence"/>
</dbReference>
<evidence type="ECO:0000256" key="3">
    <source>
        <dbReference type="ARBA" id="ARBA00022448"/>
    </source>
</evidence>
<keyword evidence="8" id="KW-0997">Cell inner membrane</keyword>
<evidence type="ECO:0000256" key="2">
    <source>
        <dbReference type="ARBA" id="ARBA00006236"/>
    </source>
</evidence>
<keyword evidence="6 8" id="KW-1133">Transmembrane helix</keyword>
<feature type="transmembrane region" description="Helical" evidence="8">
    <location>
        <begin position="214"/>
        <end position="236"/>
    </location>
</feature>
<feature type="transmembrane region" description="Helical" evidence="8">
    <location>
        <begin position="256"/>
        <end position="275"/>
    </location>
</feature>
<feature type="transmembrane region" description="Helical" evidence="8">
    <location>
        <begin position="53"/>
        <end position="72"/>
    </location>
</feature>
<dbReference type="CDD" id="cd17320">
    <property type="entry name" value="MFS_MdfA_MDR_like"/>
    <property type="match status" value="1"/>
</dbReference>
<dbReference type="InterPro" id="IPR011701">
    <property type="entry name" value="MFS"/>
</dbReference>
<evidence type="ECO:0000256" key="5">
    <source>
        <dbReference type="ARBA" id="ARBA00022692"/>
    </source>
</evidence>
<sequence length="416" mass="43574">MTSDREELQPAVMSERRVTIVGAVLAGLGPASLSLFTPAMPEIVHAFGTTEEAVKMTLGLYFAGFALTQLVCGPLSDGYGRKPVTLAFLGIYLVGSLGALLAPSIDVLILSRLLQGAGAAVGLSLSRAIVRDLFAHEQSARILNLITLMLALAPAIAPTVGGLVMEVAGWHAIFSIMFLIGVASLLTVHFALVETVERDPSRVRPKAVIQTYRKLLGSGYFLFSSLVIAGTLGAYYTQATVLPFILMDRLGLTPAQFGLAMLFQSASFISGSLAMRSLIPRYGAYRMVPIGLAISGLGAVAMAVLLGLYEPTFLSVTLPMAMFVFGNSFVMPAMSAATVAAFPDNAGAAASLSGFLQMGSGLLGTVVAGVLGDAMLGMSVVVPLMALGAMFAWMAWRKLPEPALARAVVTRKATPH</sequence>
<protein>
    <recommendedName>
        <fullName evidence="8">Bcr/CflA family efflux transporter</fullName>
    </recommendedName>
</protein>
<dbReference type="PANTHER" id="PTHR42718">
    <property type="entry name" value="MAJOR FACILITATOR SUPERFAMILY MULTIDRUG TRANSPORTER MFSC"/>
    <property type="match status" value="1"/>
</dbReference>
<comment type="subcellular location">
    <subcellularLocation>
        <location evidence="8">Cell inner membrane</location>
        <topology evidence="8">Multi-pass membrane protein</topology>
    </subcellularLocation>
    <subcellularLocation>
        <location evidence="1">Cell membrane</location>
        <topology evidence="1">Multi-pass membrane protein</topology>
    </subcellularLocation>
</comment>
<feature type="transmembrane region" description="Helical" evidence="8">
    <location>
        <begin position="84"/>
        <end position="103"/>
    </location>
</feature>
<keyword evidence="5 8" id="KW-0812">Transmembrane</keyword>
<dbReference type="GO" id="GO:0042910">
    <property type="term" value="F:xenobiotic transmembrane transporter activity"/>
    <property type="evidence" value="ECO:0007669"/>
    <property type="project" value="InterPro"/>
</dbReference>
<feature type="transmembrane region" description="Helical" evidence="8">
    <location>
        <begin position="349"/>
        <end position="370"/>
    </location>
</feature>
<name>A0A380WNQ0_AMIAI</name>
<evidence type="ECO:0000256" key="6">
    <source>
        <dbReference type="ARBA" id="ARBA00022989"/>
    </source>
</evidence>
<keyword evidence="4" id="KW-1003">Cell membrane</keyword>
<dbReference type="InterPro" id="IPR004812">
    <property type="entry name" value="Efflux_drug-R_Bcr/CmlA"/>
</dbReference>
<comment type="similarity">
    <text evidence="2 8">Belongs to the major facilitator superfamily. Bcr/CmlA family.</text>
</comment>
<feature type="transmembrane region" description="Helical" evidence="8">
    <location>
        <begin position="321"/>
        <end position="342"/>
    </location>
</feature>
<evidence type="ECO:0000256" key="4">
    <source>
        <dbReference type="ARBA" id="ARBA00022475"/>
    </source>
</evidence>
<dbReference type="GO" id="GO:1990961">
    <property type="term" value="P:xenobiotic detoxification by transmembrane export across the plasma membrane"/>
    <property type="evidence" value="ECO:0007669"/>
    <property type="project" value="InterPro"/>
</dbReference>
<feature type="transmembrane region" description="Helical" evidence="8">
    <location>
        <begin position="142"/>
        <end position="164"/>
    </location>
</feature>
<accession>A0A380WNQ0</accession>
<dbReference type="AlphaFoldDB" id="A0A380WNQ0"/>
<dbReference type="SUPFAM" id="SSF103473">
    <property type="entry name" value="MFS general substrate transporter"/>
    <property type="match status" value="1"/>
</dbReference>
<dbReference type="OrthoDB" id="9800416at2"/>
<dbReference type="InterPro" id="IPR036259">
    <property type="entry name" value="MFS_trans_sf"/>
</dbReference>
<evidence type="ECO:0000259" key="9">
    <source>
        <dbReference type="PROSITE" id="PS50850"/>
    </source>
</evidence>
<evidence type="ECO:0000256" key="8">
    <source>
        <dbReference type="RuleBase" id="RU365088"/>
    </source>
</evidence>
<dbReference type="InterPro" id="IPR020846">
    <property type="entry name" value="MFS_dom"/>
</dbReference>
<organism evidence="10 11">
    <name type="scientific">Aminobacter aminovorans</name>
    <name type="common">Chelatobacter heintzii</name>
    <dbReference type="NCBI Taxonomy" id="83263"/>
    <lineage>
        <taxon>Bacteria</taxon>
        <taxon>Pseudomonadati</taxon>
        <taxon>Pseudomonadota</taxon>
        <taxon>Alphaproteobacteria</taxon>
        <taxon>Hyphomicrobiales</taxon>
        <taxon>Phyllobacteriaceae</taxon>
        <taxon>Aminobacter</taxon>
    </lineage>
</organism>
<feature type="transmembrane region" description="Helical" evidence="8">
    <location>
        <begin position="376"/>
        <end position="396"/>
    </location>
</feature>
<evidence type="ECO:0000256" key="1">
    <source>
        <dbReference type="ARBA" id="ARBA00004651"/>
    </source>
</evidence>
<dbReference type="GO" id="GO:0005886">
    <property type="term" value="C:plasma membrane"/>
    <property type="evidence" value="ECO:0007669"/>
    <property type="project" value="UniProtKB-SubCell"/>
</dbReference>
<feature type="transmembrane region" description="Helical" evidence="8">
    <location>
        <begin position="287"/>
        <end position="309"/>
    </location>
</feature>
<feature type="transmembrane region" description="Helical" evidence="8">
    <location>
        <begin position="170"/>
        <end position="193"/>
    </location>
</feature>
<evidence type="ECO:0000313" key="11">
    <source>
        <dbReference type="Proteomes" id="UP000254701"/>
    </source>
</evidence>
<feature type="transmembrane region" description="Helical" evidence="8">
    <location>
        <begin position="109"/>
        <end position="130"/>
    </location>
</feature>
<feature type="domain" description="Major facilitator superfamily (MFS) profile" evidence="9">
    <location>
        <begin position="15"/>
        <end position="400"/>
    </location>
</feature>
<dbReference type="Gene3D" id="1.20.1720.10">
    <property type="entry name" value="Multidrug resistance protein D"/>
    <property type="match status" value="1"/>
</dbReference>
<proteinExistence type="inferred from homology"/>
<keyword evidence="3 8" id="KW-0813">Transport</keyword>
<dbReference type="PROSITE" id="PS50850">
    <property type="entry name" value="MFS"/>
    <property type="match status" value="1"/>
</dbReference>
<gene>
    <name evidence="10" type="primary">ydhC</name>
    <name evidence="10" type="ORF">NCTC10684_03179</name>
</gene>
<evidence type="ECO:0000256" key="7">
    <source>
        <dbReference type="ARBA" id="ARBA00023136"/>
    </source>
</evidence>
<dbReference type="Pfam" id="PF07690">
    <property type="entry name" value="MFS_1"/>
    <property type="match status" value="1"/>
</dbReference>